<evidence type="ECO:0000313" key="2">
    <source>
        <dbReference type="Proteomes" id="UP000178612"/>
    </source>
</evidence>
<gene>
    <name evidence="1" type="ORF">A2758_03035</name>
</gene>
<sequence>MRQKRKARRRRLWNMVLEDYRIQGKWGLDPIPKQYHLKAVLLLEQILGEEELWQKITARQEKEILQGASQ</sequence>
<organism evidence="1 2">
    <name type="scientific">Candidatus Zambryskibacteria bacterium RIFCSPHIGHO2_01_FULL_49_18</name>
    <dbReference type="NCBI Taxonomy" id="1802740"/>
    <lineage>
        <taxon>Bacteria</taxon>
        <taxon>Candidatus Zambryskiibacteriota</taxon>
    </lineage>
</organism>
<dbReference type="EMBL" id="MHVJ01000013">
    <property type="protein sequence ID" value="OHA91404.1"/>
    <property type="molecule type" value="Genomic_DNA"/>
</dbReference>
<comment type="caution">
    <text evidence="1">The sequence shown here is derived from an EMBL/GenBank/DDBJ whole genome shotgun (WGS) entry which is preliminary data.</text>
</comment>
<reference evidence="1 2" key="1">
    <citation type="journal article" date="2016" name="Nat. Commun.">
        <title>Thousands of microbial genomes shed light on interconnected biogeochemical processes in an aquifer system.</title>
        <authorList>
            <person name="Anantharaman K."/>
            <person name="Brown C.T."/>
            <person name="Hug L.A."/>
            <person name="Sharon I."/>
            <person name="Castelle C.J."/>
            <person name="Probst A.J."/>
            <person name="Thomas B.C."/>
            <person name="Singh A."/>
            <person name="Wilkins M.J."/>
            <person name="Karaoz U."/>
            <person name="Brodie E.L."/>
            <person name="Williams K.H."/>
            <person name="Hubbard S.S."/>
            <person name="Banfield J.F."/>
        </authorList>
    </citation>
    <scope>NUCLEOTIDE SEQUENCE [LARGE SCALE GENOMIC DNA]</scope>
</reference>
<protein>
    <submittedName>
        <fullName evidence="1">Uncharacterized protein</fullName>
    </submittedName>
</protein>
<evidence type="ECO:0000313" key="1">
    <source>
        <dbReference type="EMBL" id="OHA91404.1"/>
    </source>
</evidence>
<accession>A0A1G2T2D0</accession>
<dbReference type="Proteomes" id="UP000178612">
    <property type="component" value="Unassembled WGS sequence"/>
</dbReference>
<name>A0A1G2T2D0_9BACT</name>
<proteinExistence type="predicted"/>
<dbReference type="AlphaFoldDB" id="A0A1G2T2D0"/>